<keyword evidence="2" id="KW-1185">Reference proteome</keyword>
<gene>
    <name evidence="1" type="ORF">GCU85_06445</name>
</gene>
<organism evidence="1 2">
    <name type="scientific">Ostreibacterium oceani</name>
    <dbReference type="NCBI Taxonomy" id="2654998"/>
    <lineage>
        <taxon>Bacteria</taxon>
        <taxon>Pseudomonadati</taxon>
        <taxon>Pseudomonadota</taxon>
        <taxon>Gammaproteobacteria</taxon>
        <taxon>Cardiobacteriales</taxon>
        <taxon>Ostreibacteriaceae</taxon>
        <taxon>Ostreibacterium</taxon>
    </lineage>
</organism>
<evidence type="ECO:0000313" key="1">
    <source>
        <dbReference type="EMBL" id="MPV86369.1"/>
    </source>
</evidence>
<reference evidence="1 2" key="1">
    <citation type="submission" date="2019-10" db="EMBL/GenBank/DDBJ databases">
        <title>Cardiobacteriales fam. a chemoheterotrophic member of the order Cardiobacteriales, and proposal of Cardiobacteriales fam. nov.</title>
        <authorList>
            <person name="Wang C."/>
        </authorList>
    </citation>
    <scope>NUCLEOTIDE SEQUENCE [LARGE SCALE GENOMIC DNA]</scope>
    <source>
        <strain evidence="1 2">ML27</strain>
    </source>
</reference>
<dbReference type="InParanoid" id="A0A6N7EYB0"/>
<proteinExistence type="predicted"/>
<name>A0A6N7EYB0_9GAMM</name>
<accession>A0A6N7EYB0</accession>
<dbReference type="Proteomes" id="UP000471298">
    <property type="component" value="Unassembled WGS sequence"/>
</dbReference>
<comment type="caution">
    <text evidence="1">The sequence shown here is derived from an EMBL/GenBank/DDBJ whole genome shotgun (WGS) entry which is preliminary data.</text>
</comment>
<sequence length="156" mass="17579">MKLELNEQETQTLIEMLTMSGYILTQASDNAISKAENMHELIQKIYQQAQSSSMPESFDQDDATDMIFPNADIMSGSEDSPLYLLKSYNEYAAADVLSQQLSLRDASEKHGMPQPSESGEFDPAFIDTFIARQNDYLDEFSQNGFNNVKVSRIQLS</sequence>
<protein>
    <submittedName>
        <fullName evidence="1">Uncharacterized protein</fullName>
    </submittedName>
</protein>
<evidence type="ECO:0000313" key="2">
    <source>
        <dbReference type="Proteomes" id="UP000471298"/>
    </source>
</evidence>
<dbReference type="RefSeq" id="WP_152810368.1">
    <property type="nucleotide sequence ID" value="NZ_WHNW01000006.1"/>
</dbReference>
<dbReference type="EMBL" id="WHNW01000006">
    <property type="protein sequence ID" value="MPV86369.1"/>
    <property type="molecule type" value="Genomic_DNA"/>
</dbReference>
<dbReference type="AlphaFoldDB" id="A0A6N7EYB0"/>